<organism evidence="2 3">
    <name type="scientific">Carnegiea gigantea</name>
    <dbReference type="NCBI Taxonomy" id="171969"/>
    <lineage>
        <taxon>Eukaryota</taxon>
        <taxon>Viridiplantae</taxon>
        <taxon>Streptophyta</taxon>
        <taxon>Embryophyta</taxon>
        <taxon>Tracheophyta</taxon>
        <taxon>Spermatophyta</taxon>
        <taxon>Magnoliopsida</taxon>
        <taxon>eudicotyledons</taxon>
        <taxon>Gunneridae</taxon>
        <taxon>Pentapetalae</taxon>
        <taxon>Caryophyllales</taxon>
        <taxon>Cactineae</taxon>
        <taxon>Cactaceae</taxon>
        <taxon>Cactoideae</taxon>
        <taxon>Echinocereeae</taxon>
        <taxon>Carnegiea</taxon>
    </lineage>
</organism>
<evidence type="ECO:0000313" key="3">
    <source>
        <dbReference type="Proteomes" id="UP001153076"/>
    </source>
</evidence>
<name>A0A9Q1QEB4_9CARY</name>
<dbReference type="OrthoDB" id="723791at2759"/>
<reference evidence="2" key="1">
    <citation type="submission" date="2022-04" db="EMBL/GenBank/DDBJ databases">
        <title>Carnegiea gigantea Genome sequencing and assembly v2.</title>
        <authorList>
            <person name="Copetti D."/>
            <person name="Sanderson M.J."/>
            <person name="Burquez A."/>
            <person name="Wojciechowski M.F."/>
        </authorList>
    </citation>
    <scope>NUCLEOTIDE SEQUENCE</scope>
    <source>
        <strain evidence="2">SGP5-SGP5p</strain>
        <tissue evidence="2">Aerial part</tissue>
    </source>
</reference>
<feature type="region of interest" description="Disordered" evidence="1">
    <location>
        <begin position="1"/>
        <end position="34"/>
    </location>
</feature>
<evidence type="ECO:0000256" key="1">
    <source>
        <dbReference type="SAM" id="MobiDB-lite"/>
    </source>
</evidence>
<proteinExistence type="predicted"/>
<gene>
    <name evidence="2" type="ORF">Cgig2_018883</name>
</gene>
<dbReference type="AlphaFoldDB" id="A0A9Q1QEB4"/>
<dbReference type="EMBL" id="JAKOGI010000235">
    <property type="protein sequence ID" value="KAJ8438972.1"/>
    <property type="molecule type" value="Genomic_DNA"/>
</dbReference>
<dbReference type="Proteomes" id="UP001153076">
    <property type="component" value="Unassembled WGS sequence"/>
</dbReference>
<accession>A0A9Q1QEB4</accession>
<protein>
    <submittedName>
        <fullName evidence="2">Uncharacterized protein</fullName>
    </submittedName>
</protein>
<sequence length="158" mass="17539">MSKGKVRSGDDEVSEFGEGMYDGRQADKDGKGKGTWTKVELDGEEVSTEVGNMNYVNVMMELCEENAEADRVGIWLRLYAFIVLSGVFFPRTPYGAAWSLLHYVDDVDGMGQYGSRDTRRGSPIKMGSDSPGLQASVKLIMEACMMRLSCSPSWKRAR</sequence>
<comment type="caution">
    <text evidence="2">The sequence shown here is derived from an EMBL/GenBank/DDBJ whole genome shotgun (WGS) entry which is preliminary data.</text>
</comment>
<keyword evidence="3" id="KW-1185">Reference proteome</keyword>
<evidence type="ECO:0000313" key="2">
    <source>
        <dbReference type="EMBL" id="KAJ8438972.1"/>
    </source>
</evidence>